<keyword evidence="5" id="KW-1185">Reference proteome</keyword>
<sequence length="267" mass="30879">MNLSFLILVTVFVQNVFCQTEILMRSGRIRYVTDSEVHKSEQIQNLEYFNNSVISNGTHLKIITTSMPILIEGSFRNMENLQVLQIPKCQITEIRPGAFLNLPNLDRIQLQDNEITRIENGIFNAMLISQLYMHRNQIEFIHSEAFDNMPNLHKIKLNGNRLKMWDSNWFYNTPKLTEVLIRRNIITTIEKNAFKNIKKLQVGHDEDGNSTSIYLSKNKISSIHPQAFSNLVRLNQLFLDRNNLSVIPDGLFAEIGSITFLILEGIK</sequence>
<dbReference type="InterPro" id="IPR003591">
    <property type="entry name" value="Leu-rich_rpt_typical-subtyp"/>
</dbReference>
<keyword evidence="3" id="KW-0732">Signal</keyword>
<proteinExistence type="predicted"/>
<organism evidence="4 5">
    <name type="scientific">Henosepilachna vigintioctopunctata</name>
    <dbReference type="NCBI Taxonomy" id="420089"/>
    <lineage>
        <taxon>Eukaryota</taxon>
        <taxon>Metazoa</taxon>
        <taxon>Ecdysozoa</taxon>
        <taxon>Arthropoda</taxon>
        <taxon>Hexapoda</taxon>
        <taxon>Insecta</taxon>
        <taxon>Pterygota</taxon>
        <taxon>Neoptera</taxon>
        <taxon>Endopterygota</taxon>
        <taxon>Coleoptera</taxon>
        <taxon>Polyphaga</taxon>
        <taxon>Cucujiformia</taxon>
        <taxon>Coccinelloidea</taxon>
        <taxon>Coccinellidae</taxon>
        <taxon>Epilachninae</taxon>
        <taxon>Epilachnini</taxon>
        <taxon>Henosepilachna</taxon>
    </lineage>
</organism>
<dbReference type="InterPro" id="IPR032675">
    <property type="entry name" value="LRR_dom_sf"/>
</dbReference>
<dbReference type="EMBL" id="JARQZJ010000068">
    <property type="protein sequence ID" value="KAK9881254.1"/>
    <property type="molecule type" value="Genomic_DNA"/>
</dbReference>
<dbReference type="Proteomes" id="UP001431783">
    <property type="component" value="Unassembled WGS sequence"/>
</dbReference>
<keyword evidence="1" id="KW-0433">Leucine-rich repeat</keyword>
<dbReference type="GO" id="GO:0005615">
    <property type="term" value="C:extracellular space"/>
    <property type="evidence" value="ECO:0007669"/>
    <property type="project" value="TreeGrafter"/>
</dbReference>
<comment type="caution">
    <text evidence="4">The sequence shown here is derived from an EMBL/GenBank/DDBJ whole genome shotgun (WGS) entry which is preliminary data.</text>
</comment>
<feature type="signal peptide" evidence="3">
    <location>
        <begin position="1"/>
        <end position="18"/>
    </location>
</feature>
<protein>
    <recommendedName>
        <fullName evidence="6">LRR 8 domain containing protein</fullName>
    </recommendedName>
</protein>
<dbReference type="InterPro" id="IPR050333">
    <property type="entry name" value="SLRP"/>
</dbReference>
<dbReference type="PANTHER" id="PTHR45712">
    <property type="entry name" value="AGAP008170-PA"/>
    <property type="match status" value="1"/>
</dbReference>
<evidence type="ECO:0008006" key="6">
    <source>
        <dbReference type="Google" id="ProtNLM"/>
    </source>
</evidence>
<evidence type="ECO:0000256" key="2">
    <source>
        <dbReference type="ARBA" id="ARBA00022737"/>
    </source>
</evidence>
<dbReference type="AlphaFoldDB" id="A0AAW1UE57"/>
<evidence type="ECO:0000256" key="1">
    <source>
        <dbReference type="ARBA" id="ARBA00022614"/>
    </source>
</evidence>
<dbReference type="Pfam" id="PF13855">
    <property type="entry name" value="LRR_8"/>
    <property type="match status" value="1"/>
</dbReference>
<keyword evidence="2" id="KW-0677">Repeat</keyword>
<reference evidence="4 5" key="1">
    <citation type="submission" date="2023-03" db="EMBL/GenBank/DDBJ databases">
        <title>Genome insight into feeding habits of ladybird beetles.</title>
        <authorList>
            <person name="Li H.-S."/>
            <person name="Huang Y.-H."/>
            <person name="Pang H."/>
        </authorList>
    </citation>
    <scope>NUCLEOTIDE SEQUENCE [LARGE SCALE GENOMIC DNA]</scope>
    <source>
        <strain evidence="4">SYSU_2023b</strain>
        <tissue evidence="4">Whole body</tissue>
    </source>
</reference>
<dbReference type="InterPro" id="IPR026906">
    <property type="entry name" value="LRR_5"/>
</dbReference>
<dbReference type="SUPFAM" id="SSF52058">
    <property type="entry name" value="L domain-like"/>
    <property type="match status" value="1"/>
</dbReference>
<dbReference type="InterPro" id="IPR001611">
    <property type="entry name" value="Leu-rich_rpt"/>
</dbReference>
<dbReference type="Gene3D" id="3.80.10.10">
    <property type="entry name" value="Ribonuclease Inhibitor"/>
    <property type="match status" value="2"/>
</dbReference>
<accession>A0AAW1UE57</accession>
<dbReference type="SMART" id="SM00369">
    <property type="entry name" value="LRR_TYP"/>
    <property type="match status" value="6"/>
</dbReference>
<dbReference type="PANTHER" id="PTHR45712:SF28">
    <property type="entry name" value="LEUCINE-RICH REPEAT-CONTAINING PROTEIN 70-LIKE"/>
    <property type="match status" value="1"/>
</dbReference>
<dbReference type="Pfam" id="PF13306">
    <property type="entry name" value="LRR_5"/>
    <property type="match status" value="1"/>
</dbReference>
<evidence type="ECO:0000313" key="5">
    <source>
        <dbReference type="Proteomes" id="UP001431783"/>
    </source>
</evidence>
<evidence type="ECO:0000313" key="4">
    <source>
        <dbReference type="EMBL" id="KAK9881254.1"/>
    </source>
</evidence>
<name>A0AAW1UE57_9CUCU</name>
<feature type="chain" id="PRO_5043632100" description="LRR 8 domain containing protein" evidence="3">
    <location>
        <begin position="19"/>
        <end position="267"/>
    </location>
</feature>
<gene>
    <name evidence="4" type="ORF">WA026_015376</name>
</gene>
<evidence type="ECO:0000256" key="3">
    <source>
        <dbReference type="SAM" id="SignalP"/>
    </source>
</evidence>